<feature type="transmembrane region" description="Helical" evidence="1">
    <location>
        <begin position="102"/>
        <end position="120"/>
    </location>
</feature>
<dbReference type="PANTHER" id="PTHR30576:SF0">
    <property type="entry name" value="UNDECAPRENYL-PHOSPHATE N-ACETYLGALACTOSAMINYL 1-PHOSPHATE TRANSFERASE-RELATED"/>
    <property type="match status" value="1"/>
</dbReference>
<accession>A0A644TX05</accession>
<reference evidence="3" key="1">
    <citation type="submission" date="2019-08" db="EMBL/GenBank/DDBJ databases">
        <authorList>
            <person name="Kucharzyk K."/>
            <person name="Murdoch R.W."/>
            <person name="Higgins S."/>
            <person name="Loffler F."/>
        </authorList>
    </citation>
    <scope>NUCLEOTIDE SEQUENCE</scope>
</reference>
<dbReference type="PANTHER" id="PTHR30576">
    <property type="entry name" value="COLANIC BIOSYNTHESIS UDP-GLUCOSE LIPID CARRIER TRANSFERASE"/>
    <property type="match status" value="1"/>
</dbReference>
<keyword evidence="1" id="KW-1133">Transmembrane helix</keyword>
<dbReference type="EMBL" id="VSSQ01000054">
    <property type="protein sequence ID" value="MPL70732.1"/>
    <property type="molecule type" value="Genomic_DNA"/>
</dbReference>
<keyword evidence="1" id="KW-0812">Transmembrane</keyword>
<feature type="transmembrane region" description="Helical" evidence="1">
    <location>
        <begin position="66"/>
        <end position="90"/>
    </location>
</feature>
<dbReference type="AlphaFoldDB" id="A0A644TX05"/>
<protein>
    <recommendedName>
        <fullName evidence="2">Bacterial sugar transferase domain-containing protein</fullName>
    </recommendedName>
</protein>
<gene>
    <name evidence="3" type="ORF">SDC9_16493</name>
</gene>
<dbReference type="InterPro" id="IPR003362">
    <property type="entry name" value="Bact_transf"/>
</dbReference>
<sequence>MYQKIVYQKRFYMAFIVGFLFLFQYVYSNRFSNLRMLQFIIVDISVVAFIFAFHGFELNTLKSKHVVFISTAIGSFLGVLLGMFLVILIFGAQRDIYRHEFIATNTAAIVGIPVFSWLYYRIIMKVIPPILYVVIGDPSKYKSLMDEIRISSHGKIIVDTWIASVEEAADIADKIGDKSILVADLGLYRRLSGVLHDVEKHGVQKHFITDVVEYWLYRIPLQLVEEYRDHYEILLNKAPISQIKRVMDIVLGLAMMLIALPFIIVFGILIVLNSGFPIIFKQPRVGLYEQLFMFYKLRSLKVDEKAENSENPNRTIKQRITLVGKILRKTRVDEFPQFINILNGTMSVVGPRPEMKVYHDKWIEEIPFYGYRNMVRPGVTGWAQINYGHTTSKEEYIRKTEYDLYYVIHKSILFDIQIIMQTFETFLGMKGGR</sequence>
<name>A0A644TX05_9ZZZZ</name>
<comment type="caution">
    <text evidence="3">The sequence shown here is derived from an EMBL/GenBank/DDBJ whole genome shotgun (WGS) entry which is preliminary data.</text>
</comment>
<dbReference type="Pfam" id="PF02397">
    <property type="entry name" value="Bac_transf"/>
    <property type="match status" value="1"/>
</dbReference>
<dbReference type="GO" id="GO:0016780">
    <property type="term" value="F:phosphotransferase activity, for other substituted phosphate groups"/>
    <property type="evidence" value="ECO:0007669"/>
    <property type="project" value="TreeGrafter"/>
</dbReference>
<feature type="transmembrane region" description="Helical" evidence="1">
    <location>
        <begin position="249"/>
        <end position="272"/>
    </location>
</feature>
<feature type="transmembrane region" description="Helical" evidence="1">
    <location>
        <begin position="34"/>
        <end position="54"/>
    </location>
</feature>
<feature type="domain" description="Bacterial sugar transferase" evidence="2">
    <location>
        <begin position="244"/>
        <end position="427"/>
    </location>
</feature>
<organism evidence="3">
    <name type="scientific">bioreactor metagenome</name>
    <dbReference type="NCBI Taxonomy" id="1076179"/>
    <lineage>
        <taxon>unclassified sequences</taxon>
        <taxon>metagenomes</taxon>
        <taxon>ecological metagenomes</taxon>
    </lineage>
</organism>
<feature type="transmembrane region" description="Helical" evidence="1">
    <location>
        <begin position="12"/>
        <end position="28"/>
    </location>
</feature>
<evidence type="ECO:0000256" key="1">
    <source>
        <dbReference type="SAM" id="Phobius"/>
    </source>
</evidence>
<evidence type="ECO:0000259" key="2">
    <source>
        <dbReference type="Pfam" id="PF02397"/>
    </source>
</evidence>
<keyword evidence="1" id="KW-0472">Membrane</keyword>
<proteinExistence type="predicted"/>
<evidence type="ECO:0000313" key="3">
    <source>
        <dbReference type="EMBL" id="MPL70732.1"/>
    </source>
</evidence>